<dbReference type="EMBL" id="BBMR01000009">
    <property type="protein sequence ID" value="GAL21789.1"/>
    <property type="molecule type" value="Genomic_DNA"/>
</dbReference>
<protein>
    <submittedName>
        <fullName evidence="2">Uncharacterized protein</fullName>
    </submittedName>
</protein>
<sequence length="67" mass="7847">MSKKDNEIKELKRRLDIATTINKLSAERELMYWQGKNEKRKFNWFYPMMAGAGVLAIIQTLISAISR</sequence>
<comment type="caution">
    <text evidence="2">The sequence shown here is derived from an EMBL/GenBank/DDBJ whole genome shotgun (WGS) entry which is preliminary data.</text>
</comment>
<proteinExistence type="predicted"/>
<keyword evidence="3" id="KW-1185">Reference proteome</keyword>
<organism evidence="2 3">
    <name type="scientific">Vibrio maritimus</name>
    <dbReference type="NCBI Taxonomy" id="990268"/>
    <lineage>
        <taxon>Bacteria</taxon>
        <taxon>Pseudomonadati</taxon>
        <taxon>Pseudomonadota</taxon>
        <taxon>Gammaproteobacteria</taxon>
        <taxon>Vibrionales</taxon>
        <taxon>Vibrionaceae</taxon>
        <taxon>Vibrio</taxon>
    </lineage>
</organism>
<keyword evidence="1" id="KW-0812">Transmembrane</keyword>
<reference evidence="2 3" key="1">
    <citation type="submission" date="2014-09" db="EMBL/GenBank/DDBJ databases">
        <title>Vibrio maritimus JCM 19235. (C45) whole genome shotgun sequence.</title>
        <authorList>
            <person name="Sawabe T."/>
            <person name="Meirelles P."/>
            <person name="Nakanishi M."/>
            <person name="Sayaka M."/>
            <person name="Hattori M."/>
            <person name="Ohkuma M."/>
        </authorList>
    </citation>
    <scope>NUCLEOTIDE SEQUENCE [LARGE SCALE GENOMIC DNA]</scope>
    <source>
        <strain evidence="3">JCM19235</strain>
    </source>
</reference>
<evidence type="ECO:0000256" key="1">
    <source>
        <dbReference type="SAM" id="Phobius"/>
    </source>
</evidence>
<gene>
    <name evidence="2" type="ORF">JCM19235_1611</name>
</gene>
<keyword evidence="1" id="KW-1133">Transmembrane helix</keyword>
<name>A0A090S5J3_9VIBR</name>
<accession>A0A090S5J3</accession>
<dbReference type="Proteomes" id="UP000029228">
    <property type="component" value="Unassembled WGS sequence"/>
</dbReference>
<feature type="transmembrane region" description="Helical" evidence="1">
    <location>
        <begin position="44"/>
        <end position="65"/>
    </location>
</feature>
<evidence type="ECO:0000313" key="3">
    <source>
        <dbReference type="Proteomes" id="UP000029228"/>
    </source>
</evidence>
<dbReference type="AlphaFoldDB" id="A0A090S5J3"/>
<keyword evidence="1" id="KW-0472">Membrane</keyword>
<dbReference type="STRING" id="990268.JCM19235_1611"/>
<evidence type="ECO:0000313" key="2">
    <source>
        <dbReference type="EMBL" id="GAL21789.1"/>
    </source>
</evidence>